<dbReference type="Pfam" id="PF04273">
    <property type="entry name" value="BLH_phosphatase"/>
    <property type="match status" value="1"/>
</dbReference>
<dbReference type="GO" id="GO:0016740">
    <property type="term" value="F:transferase activity"/>
    <property type="evidence" value="ECO:0007669"/>
    <property type="project" value="UniProtKB-KW"/>
</dbReference>
<dbReference type="SUPFAM" id="SSF52799">
    <property type="entry name" value="(Phosphotyrosine protein) phosphatases II"/>
    <property type="match status" value="1"/>
</dbReference>
<sequence>MNLATLTDDLYVAAQLQAADVAELAGLGVKHLICNRPDNEEMGQLNLADIEAIAAEHGMDVAYVPITMNSLSMDDVEAFGAWYAQDAAPKAAYCRSGTRSSLLWALSQVAAGKISAAEAQAAVSKTGRDVSNAAGLLQQLETQAKA</sequence>
<dbReference type="Gene3D" id="3.90.190.10">
    <property type="entry name" value="Protein tyrosine phosphatase superfamily"/>
    <property type="match status" value="1"/>
</dbReference>
<dbReference type="EMBL" id="CP091511">
    <property type="protein sequence ID" value="UOO89895.1"/>
    <property type="molecule type" value="Genomic_DNA"/>
</dbReference>
<accession>A0ABY4E4U7</accession>
<keyword evidence="3" id="KW-1185">Reference proteome</keyword>
<name>A0ABY4E4U7_9NEIS</name>
<protein>
    <submittedName>
        <fullName evidence="2">TIGR01244 family sulfur transferase</fullName>
    </submittedName>
</protein>
<dbReference type="NCBIfam" id="TIGR01244">
    <property type="entry name" value="TIGR01244 family sulfur transferase"/>
    <property type="match status" value="1"/>
</dbReference>
<proteinExistence type="predicted"/>
<dbReference type="InterPro" id="IPR029021">
    <property type="entry name" value="Prot-tyrosine_phosphatase-like"/>
</dbReference>
<dbReference type="RefSeq" id="WP_058356198.1">
    <property type="nucleotide sequence ID" value="NZ_CABKVG010000008.1"/>
</dbReference>
<evidence type="ECO:0000313" key="3">
    <source>
        <dbReference type="Proteomes" id="UP000832011"/>
    </source>
</evidence>
<evidence type="ECO:0000313" key="2">
    <source>
        <dbReference type="EMBL" id="UOO89895.1"/>
    </source>
</evidence>
<gene>
    <name evidence="2" type="ORF">LVJ82_02590</name>
</gene>
<reference evidence="2 3" key="1">
    <citation type="journal article" date="2022" name="Res Sq">
        <title>Evolution of multicellular longitudinally dividing oral cavity symbionts (Neisseriaceae).</title>
        <authorList>
            <person name="Nyongesa S."/>
            <person name="Weber P."/>
            <person name="Bernet E."/>
            <person name="Pullido F."/>
            <person name="Nieckarz M."/>
            <person name="Delaby M."/>
            <person name="Nieves C."/>
            <person name="Viehboeck T."/>
            <person name="Krause N."/>
            <person name="Rivera-Millot A."/>
            <person name="Nakamura A."/>
            <person name="Vischer N."/>
            <person name="VanNieuwenhze M."/>
            <person name="Brun Y."/>
            <person name="Cava F."/>
            <person name="Bulgheresi S."/>
            <person name="Veyrier F."/>
        </authorList>
    </citation>
    <scope>NUCLEOTIDE SEQUENCE [LARGE SCALE GENOMIC DNA]</scope>
    <source>
        <strain evidence="2 3">SN4</strain>
    </source>
</reference>
<evidence type="ECO:0000259" key="1">
    <source>
        <dbReference type="Pfam" id="PF04273"/>
    </source>
</evidence>
<feature type="domain" description="Beta-lactamase hydrolase-like protein phosphatase-like" evidence="1">
    <location>
        <begin position="3"/>
        <end position="110"/>
    </location>
</feature>
<keyword evidence="2" id="KW-0808">Transferase</keyword>
<dbReference type="Proteomes" id="UP000832011">
    <property type="component" value="Chromosome"/>
</dbReference>
<dbReference type="InterPro" id="IPR005939">
    <property type="entry name" value="BLH_phosphatase-like"/>
</dbReference>
<organism evidence="2 3">
    <name type="scientific">Vitreoscilla massiliensis</name>
    <dbReference type="NCBI Taxonomy" id="1689272"/>
    <lineage>
        <taxon>Bacteria</taxon>
        <taxon>Pseudomonadati</taxon>
        <taxon>Pseudomonadota</taxon>
        <taxon>Betaproteobacteria</taxon>
        <taxon>Neisseriales</taxon>
        <taxon>Neisseriaceae</taxon>
        <taxon>Vitreoscilla</taxon>
    </lineage>
</organism>